<reference evidence="7" key="1">
    <citation type="journal article" date="2020" name="mSystems">
        <title>Genome- and Community-Level Interaction Insights into Carbon Utilization and Element Cycling Functions of Hydrothermarchaeota in Hydrothermal Sediment.</title>
        <authorList>
            <person name="Zhou Z."/>
            <person name="Liu Y."/>
            <person name="Xu W."/>
            <person name="Pan J."/>
            <person name="Luo Z.H."/>
            <person name="Li M."/>
        </authorList>
    </citation>
    <scope>NUCLEOTIDE SEQUENCE [LARGE SCALE GENOMIC DNA]</scope>
    <source>
        <strain evidence="7">HyVt-76</strain>
    </source>
</reference>
<organism evidence="7">
    <name type="scientific">Caldithrix abyssi</name>
    <dbReference type="NCBI Taxonomy" id="187145"/>
    <lineage>
        <taxon>Bacteria</taxon>
        <taxon>Pseudomonadati</taxon>
        <taxon>Calditrichota</taxon>
        <taxon>Calditrichia</taxon>
        <taxon>Calditrichales</taxon>
        <taxon>Calditrichaceae</taxon>
        <taxon>Caldithrix</taxon>
    </lineage>
</organism>
<dbReference type="Gene3D" id="3.40.50.720">
    <property type="entry name" value="NAD(P)-binding Rossmann-like Domain"/>
    <property type="match status" value="1"/>
</dbReference>
<accession>A0A7V5LJ37</accession>
<dbReference type="GO" id="GO:0009088">
    <property type="term" value="P:threonine biosynthetic process"/>
    <property type="evidence" value="ECO:0007669"/>
    <property type="project" value="UniProtKB-UniPathway"/>
</dbReference>
<dbReference type="AlphaFoldDB" id="A0A7V5LJ37"/>
<keyword evidence="5" id="KW-0521">NADP</keyword>
<dbReference type="InterPro" id="IPR036291">
    <property type="entry name" value="NAD(P)-bd_dom_sf"/>
</dbReference>
<dbReference type="NCBIfam" id="NF004976">
    <property type="entry name" value="PRK06349.1"/>
    <property type="match status" value="1"/>
</dbReference>
<proteinExistence type="inferred from homology"/>
<dbReference type="UniPathway" id="UPA00050">
    <property type="reaction ID" value="UER00063"/>
</dbReference>
<dbReference type="InterPro" id="IPR022697">
    <property type="entry name" value="HDH_short"/>
</dbReference>
<dbReference type="Gene3D" id="3.30.360.10">
    <property type="entry name" value="Dihydrodipicolinate Reductase, domain 2"/>
    <property type="match status" value="1"/>
</dbReference>
<evidence type="ECO:0000256" key="5">
    <source>
        <dbReference type="PIRSR" id="PIRSR036497-2"/>
    </source>
</evidence>
<dbReference type="EMBL" id="DRTD01000154">
    <property type="protein sequence ID" value="HHE54550.1"/>
    <property type="molecule type" value="Genomic_DNA"/>
</dbReference>
<evidence type="ECO:0000256" key="4">
    <source>
        <dbReference type="PIRSR" id="PIRSR036497-1"/>
    </source>
</evidence>
<dbReference type="Proteomes" id="UP000886111">
    <property type="component" value="Unassembled WGS sequence"/>
</dbReference>
<dbReference type="EC" id="1.1.1.3" evidence="2"/>
<dbReference type="SUPFAM" id="SSF51735">
    <property type="entry name" value="NAD(P)-binding Rossmann-fold domains"/>
    <property type="match status" value="1"/>
</dbReference>
<feature type="binding site" evidence="5">
    <location>
        <position position="181"/>
    </location>
    <ligand>
        <name>L-homoserine</name>
        <dbReference type="ChEBI" id="CHEBI:57476"/>
    </ligand>
</feature>
<evidence type="ECO:0000259" key="6">
    <source>
        <dbReference type="Pfam" id="PF00742"/>
    </source>
</evidence>
<sequence>QYDLQVKVIGIITRSHGTVIDEQGLNLGKVLKTTQAGQPVAGAGFPVSDQSTEYWLETLDYDVLAELSITNLQNGEPATSYIKAALQRAKHVITTNKGPVALYLPELQKLSQSKGVQFRFEGTVMAGTPLLNLIHYNLAGLQINKIQGIVNGSTNYILTRMSQGLSYEDAVSEAKALGYLEADPTADVEGWDAVAKTMILSAAVFKQPLTKEQIRRKGITHLRQEDVKAAEAQGKVWKLIATLEQREKGLLAGVQPELLEKSHPLASVHGATNAVIISTDFLPDVTIVGPGAGEYETGYSVLNDLINLSREIAVP</sequence>
<gene>
    <name evidence="7" type="ORF">ENL21_02125</name>
</gene>
<evidence type="ECO:0000256" key="3">
    <source>
        <dbReference type="ARBA" id="ARBA00023002"/>
    </source>
</evidence>
<feature type="domain" description="Homoserine dehydrogenase catalytic" evidence="6">
    <location>
        <begin position="129"/>
        <end position="306"/>
    </location>
</feature>
<feature type="binding site" evidence="5">
    <location>
        <position position="97"/>
    </location>
    <ligand>
        <name>NADPH</name>
        <dbReference type="ChEBI" id="CHEBI:57783"/>
    </ligand>
</feature>
<feature type="active site" description="Proton donor" evidence="4">
    <location>
        <position position="196"/>
    </location>
</feature>
<evidence type="ECO:0000313" key="7">
    <source>
        <dbReference type="EMBL" id="HHE54550.1"/>
    </source>
</evidence>
<feature type="non-terminal residue" evidence="7">
    <location>
        <position position="1"/>
    </location>
</feature>
<name>A0A7V5LJ37_CALAY</name>
<dbReference type="SUPFAM" id="SSF55347">
    <property type="entry name" value="Glyceraldehyde-3-phosphate dehydrogenase-like, C-terminal domain"/>
    <property type="match status" value="1"/>
</dbReference>
<dbReference type="PANTHER" id="PTHR43331:SF1">
    <property type="entry name" value="HOMOSERINE DEHYDROGENASE"/>
    <property type="match status" value="1"/>
</dbReference>
<comment type="similarity">
    <text evidence="1">Belongs to the homoserine dehydrogenase family.</text>
</comment>
<dbReference type="PIRSF" id="PIRSF036497">
    <property type="entry name" value="HDH_short"/>
    <property type="match status" value="1"/>
</dbReference>
<dbReference type="FunFam" id="3.30.360.10:FF:000005">
    <property type="entry name" value="Homoserine dehydrogenase"/>
    <property type="match status" value="1"/>
</dbReference>
<dbReference type="GO" id="GO:0004412">
    <property type="term" value="F:homoserine dehydrogenase activity"/>
    <property type="evidence" value="ECO:0007669"/>
    <property type="project" value="UniProtKB-EC"/>
</dbReference>
<evidence type="ECO:0000256" key="2">
    <source>
        <dbReference type="ARBA" id="ARBA00013213"/>
    </source>
</evidence>
<dbReference type="InterPro" id="IPR001342">
    <property type="entry name" value="HDH_cat"/>
</dbReference>
<dbReference type="Pfam" id="PF00742">
    <property type="entry name" value="Homoserine_dh"/>
    <property type="match status" value="1"/>
</dbReference>
<keyword evidence="3 7" id="KW-0560">Oxidoreductase</keyword>
<comment type="caution">
    <text evidence="7">The sequence shown here is derived from an EMBL/GenBank/DDBJ whole genome shotgun (WGS) entry which is preliminary data.</text>
</comment>
<evidence type="ECO:0000256" key="1">
    <source>
        <dbReference type="ARBA" id="ARBA00006753"/>
    </source>
</evidence>
<protein>
    <recommendedName>
        <fullName evidence="2">homoserine dehydrogenase</fullName>
        <ecNumber evidence="2">1.1.1.3</ecNumber>
    </recommendedName>
</protein>
<dbReference type="UniPathway" id="UPA00051">
    <property type="reaction ID" value="UER00465"/>
</dbReference>
<dbReference type="PANTHER" id="PTHR43331">
    <property type="entry name" value="HOMOSERINE DEHYDROGENASE"/>
    <property type="match status" value="1"/>
</dbReference>